<name>A0A814ZY82_9BILA</name>
<dbReference type="PRINTS" id="PR00011">
    <property type="entry name" value="EGFLAMININ"/>
</dbReference>
<proteinExistence type="predicted"/>
<feature type="domain" description="EGF-like" evidence="8">
    <location>
        <begin position="639"/>
        <end position="664"/>
    </location>
</feature>
<feature type="region of interest" description="Disordered" evidence="6">
    <location>
        <begin position="665"/>
        <end position="755"/>
    </location>
</feature>
<organism evidence="10 11">
    <name type="scientific">Adineta steineri</name>
    <dbReference type="NCBI Taxonomy" id="433720"/>
    <lineage>
        <taxon>Eukaryota</taxon>
        <taxon>Metazoa</taxon>
        <taxon>Spiralia</taxon>
        <taxon>Gnathifera</taxon>
        <taxon>Rotifera</taxon>
        <taxon>Eurotatoria</taxon>
        <taxon>Bdelloidea</taxon>
        <taxon>Adinetida</taxon>
        <taxon>Adinetidae</taxon>
        <taxon>Adineta</taxon>
    </lineage>
</organism>
<feature type="transmembrane region" description="Helical" evidence="7">
    <location>
        <begin position="923"/>
        <end position="949"/>
    </location>
</feature>
<dbReference type="GO" id="GO:0005112">
    <property type="term" value="F:Notch binding"/>
    <property type="evidence" value="ECO:0007669"/>
    <property type="project" value="TreeGrafter"/>
</dbReference>
<feature type="disulfide bond" evidence="4">
    <location>
        <begin position="819"/>
        <end position="828"/>
    </location>
</feature>
<dbReference type="SUPFAM" id="SSF57196">
    <property type="entry name" value="EGF/Laminin"/>
    <property type="match status" value="3"/>
</dbReference>
<dbReference type="InterPro" id="IPR001881">
    <property type="entry name" value="EGF-like_Ca-bd_dom"/>
</dbReference>
<feature type="disulfide bond" evidence="4">
    <location>
        <begin position="625"/>
        <end position="634"/>
    </location>
</feature>
<dbReference type="Gene3D" id="2.100.10.30">
    <property type="entry name" value="Jacalin-like lectin domain"/>
    <property type="match status" value="2"/>
</dbReference>
<dbReference type="GO" id="GO:0005509">
    <property type="term" value="F:calcium ion binding"/>
    <property type="evidence" value="ECO:0007669"/>
    <property type="project" value="InterPro"/>
</dbReference>
<comment type="caution">
    <text evidence="4">Lacks conserved residue(s) required for the propagation of feature annotation.</text>
</comment>
<feature type="disulfide bond" evidence="4">
    <location>
        <begin position="858"/>
        <end position="867"/>
    </location>
</feature>
<evidence type="ECO:0000256" key="4">
    <source>
        <dbReference type="PROSITE-ProRule" id="PRU00076"/>
    </source>
</evidence>
<feature type="disulfide bond" evidence="4">
    <location>
        <begin position="654"/>
        <end position="663"/>
    </location>
</feature>
<dbReference type="SMART" id="SM00181">
    <property type="entry name" value="EGF"/>
    <property type="match status" value="5"/>
</dbReference>
<feature type="coiled-coil region" evidence="5">
    <location>
        <begin position="950"/>
        <end position="977"/>
    </location>
</feature>
<evidence type="ECO:0000259" key="9">
    <source>
        <dbReference type="PROSITE" id="PS51752"/>
    </source>
</evidence>
<evidence type="ECO:0000256" key="6">
    <source>
        <dbReference type="SAM" id="MobiDB-lite"/>
    </source>
</evidence>
<dbReference type="SUPFAM" id="SSF51101">
    <property type="entry name" value="Mannose-binding lectins"/>
    <property type="match status" value="2"/>
</dbReference>
<feature type="domain" description="EGF-like" evidence="8">
    <location>
        <begin position="831"/>
        <end position="868"/>
    </location>
</feature>
<evidence type="ECO:0000259" key="8">
    <source>
        <dbReference type="PROSITE" id="PS50026"/>
    </source>
</evidence>
<feature type="domain" description="Jacalin-type lectin" evidence="9">
    <location>
        <begin position="157"/>
        <end position="307"/>
    </location>
</feature>
<feature type="compositionally biased region" description="Low complexity" evidence="6">
    <location>
        <begin position="665"/>
        <end position="750"/>
    </location>
</feature>
<dbReference type="SMART" id="SM00179">
    <property type="entry name" value="EGF_CA"/>
    <property type="match status" value="3"/>
</dbReference>
<dbReference type="SMART" id="SM00915">
    <property type="entry name" value="Jacalin"/>
    <property type="match status" value="1"/>
</dbReference>
<feature type="region of interest" description="Disordered" evidence="6">
    <location>
        <begin position="129"/>
        <end position="178"/>
    </location>
</feature>
<dbReference type="EMBL" id="CAJNOG010000451">
    <property type="protein sequence ID" value="CAF1248478.1"/>
    <property type="molecule type" value="Genomic_DNA"/>
</dbReference>
<evidence type="ECO:0000256" key="5">
    <source>
        <dbReference type="SAM" id="Coils"/>
    </source>
</evidence>
<evidence type="ECO:0000256" key="2">
    <source>
        <dbReference type="ARBA" id="ARBA00022737"/>
    </source>
</evidence>
<keyword evidence="5" id="KW-0175">Coiled coil</keyword>
<accession>A0A814ZY82</accession>
<feature type="domain" description="EGF-like" evidence="8">
    <location>
        <begin position="789"/>
        <end position="829"/>
    </location>
</feature>
<keyword evidence="7" id="KW-0472">Membrane</keyword>
<keyword evidence="7" id="KW-0812">Transmembrane</keyword>
<keyword evidence="1 4" id="KW-0245">EGF-like domain</keyword>
<keyword evidence="3 4" id="KW-1015">Disulfide bond</keyword>
<feature type="domain" description="EGF-like" evidence="8">
    <location>
        <begin position="870"/>
        <end position="907"/>
    </location>
</feature>
<keyword evidence="7" id="KW-1133">Transmembrane helix</keyword>
<feature type="compositionally biased region" description="Low complexity" evidence="6">
    <location>
        <begin position="129"/>
        <end position="175"/>
    </location>
</feature>
<dbReference type="InterPro" id="IPR001229">
    <property type="entry name" value="Jacalin-like_lectin_dom"/>
</dbReference>
<comment type="caution">
    <text evidence="10">The sequence shown here is derived from an EMBL/GenBank/DDBJ whole genome shotgun (WGS) entry which is preliminary data.</text>
</comment>
<evidence type="ECO:0000256" key="1">
    <source>
        <dbReference type="ARBA" id="ARBA00022536"/>
    </source>
</evidence>
<dbReference type="Proteomes" id="UP000663845">
    <property type="component" value="Unassembled WGS sequence"/>
</dbReference>
<sequence>MTQGDYYGRYAVESICITYEASDGTIFNGSKHGGSDGGVKQSTKCESIILQPDEKIIQVKGEYNKDLINTLQFVTNKSRTVPNSKCGGSGGTQFRETRLGYYLSFISGGSGMILDQIRFHWARLPDKTTTSRTTRTTRTTTTTTTTTSPLSSTTTTTTPSTITSSTTTSSPSSSSFIGRKPSRKIFSIWGSFKTLLVESIHITYEASDGTTPRKSEHGRSNGGTLNSTKCDPFTLHIGEKIIQVNGGSGSKIDSLQFVTTENRKLPDPACGGGGGSVFSDSKEGYYLSFISGKAESSLDRIQFHWVKLSESTSSLCCDNDNNNDTSRLLITFDSGNASYSEREPSSYNFTTDQDPIGLNDTTIGDGKFGIVNKVPQYLISSELFSTIWHTGAEDHTANDSNGYMLIINVKDEENSILFSSTIDNLCIGLFYEFSAYLANVVKFPLERKPNVRFEVREITDSQGLLTNVTTGSIQQQLNMTWEKHSLLFNASVTSVTLLMISHVKGGEGNSIAIDDIEVRVCSTIYSGVCPTGPDVCRDTPDWYNGHPASNANGGKGWTCADYAMHPENACIFWCKDGKATIGNSWTLGAKFNYPEKNCCVCGKACLPSPCQNNGTCNPADGSCTCQGQTSGPTCSACGCQNGGTCNPTNGNCQCTGGWTGTTCTSSTTTLPTTRSKSTSTTSSPSTTSSSSTTTSTTSLPSTTTTPPPSTTSSLSTITSSTTTTTTTTTTATTTSKTPSTTTKISSSITSAQKTSPMVTAMSNANSSTLIFVPKPCTNSTFIGLSCNISNTPCELATPCENDGTCINNELATNGYICSCLSDFTGTYCELDQRICKPHLCLHNGTCNETSNTTFHCVCENGWEGIHCESMVNHCEGVECMNNGICRPLLLDYKCECLGTSYYGSHCEFTARKVVISKIISKSFSYIAIIALSIVVMFIVIMDILTYCFGIDMTREELERYRREKRDKKRINRRVNKQLVCTNIS</sequence>
<evidence type="ECO:0000313" key="10">
    <source>
        <dbReference type="EMBL" id="CAF1248478.1"/>
    </source>
</evidence>
<dbReference type="InterPro" id="IPR000742">
    <property type="entry name" value="EGF"/>
</dbReference>
<dbReference type="GO" id="GO:0007219">
    <property type="term" value="P:Notch signaling pathway"/>
    <property type="evidence" value="ECO:0007669"/>
    <property type="project" value="TreeGrafter"/>
</dbReference>
<dbReference type="Pfam" id="PF01419">
    <property type="entry name" value="Jacalin"/>
    <property type="match status" value="2"/>
</dbReference>
<dbReference type="PANTHER" id="PTHR12916">
    <property type="entry name" value="CYTOCHROME C OXIDASE POLYPEPTIDE VIC-2"/>
    <property type="match status" value="1"/>
</dbReference>
<dbReference type="PROSITE" id="PS00022">
    <property type="entry name" value="EGF_1"/>
    <property type="match status" value="4"/>
</dbReference>
<evidence type="ECO:0000256" key="3">
    <source>
        <dbReference type="ARBA" id="ARBA00023157"/>
    </source>
</evidence>
<dbReference type="Pfam" id="PF00008">
    <property type="entry name" value="EGF"/>
    <property type="match status" value="2"/>
</dbReference>
<dbReference type="PANTHER" id="PTHR12916:SF9">
    <property type="entry name" value="NEUROGENIC LOCUS NOTCH HOMOLOG PROTEIN 1-RELATED"/>
    <property type="match status" value="1"/>
</dbReference>
<gene>
    <name evidence="10" type="ORF">JYZ213_LOCUS29478</name>
</gene>
<dbReference type="Gene3D" id="2.10.25.10">
    <property type="entry name" value="Laminin"/>
    <property type="match status" value="4"/>
</dbReference>
<evidence type="ECO:0000313" key="11">
    <source>
        <dbReference type="Proteomes" id="UP000663845"/>
    </source>
</evidence>
<keyword evidence="2" id="KW-0677">Repeat</keyword>
<feature type="domain" description="EGF-like" evidence="8">
    <location>
        <begin position="602"/>
        <end position="635"/>
    </location>
</feature>
<dbReference type="PROSITE" id="PS01186">
    <property type="entry name" value="EGF_2"/>
    <property type="match status" value="2"/>
</dbReference>
<reference evidence="10" key="1">
    <citation type="submission" date="2021-02" db="EMBL/GenBank/DDBJ databases">
        <authorList>
            <person name="Nowell W R."/>
        </authorList>
    </citation>
    <scope>NUCLEOTIDE SEQUENCE</scope>
</reference>
<dbReference type="PROSITE" id="PS50026">
    <property type="entry name" value="EGF_3"/>
    <property type="match status" value="5"/>
</dbReference>
<dbReference type="AlphaFoldDB" id="A0A814ZY82"/>
<protein>
    <submittedName>
        <fullName evidence="10">Uncharacterized protein</fullName>
    </submittedName>
</protein>
<evidence type="ECO:0000256" key="7">
    <source>
        <dbReference type="SAM" id="Phobius"/>
    </source>
</evidence>
<feature type="domain" description="Jacalin-type lectin" evidence="9">
    <location>
        <begin position="1"/>
        <end position="123"/>
    </location>
</feature>
<dbReference type="InterPro" id="IPR036404">
    <property type="entry name" value="Jacalin-like_lectin_dom_sf"/>
</dbReference>
<dbReference type="PROSITE" id="PS51752">
    <property type="entry name" value="JACALIN_LECTIN"/>
    <property type="match status" value="2"/>
</dbReference>
<dbReference type="CDD" id="cd00054">
    <property type="entry name" value="EGF_CA"/>
    <property type="match status" value="2"/>
</dbReference>